<dbReference type="RefSeq" id="WP_338094252.1">
    <property type="nucleotide sequence ID" value="NZ_JAWDKA010000005.1"/>
</dbReference>
<dbReference type="EMBL" id="JAWDKA010000005">
    <property type="protein sequence ID" value="MDV0441848.1"/>
    <property type="molecule type" value="Genomic_DNA"/>
</dbReference>
<reference evidence="1" key="1">
    <citation type="submission" date="2023-06" db="EMBL/GenBank/DDBJ databases">
        <title>Genome sequence of Methancorpusculaceae sp. Ag1.</title>
        <authorList>
            <person name="Protasov E."/>
            <person name="Platt K."/>
            <person name="Poehlein A."/>
            <person name="Daniel R."/>
            <person name="Brune A."/>
        </authorList>
    </citation>
    <scope>NUCLEOTIDE SEQUENCE</scope>
    <source>
        <strain evidence="1">Ag1</strain>
    </source>
</reference>
<evidence type="ECO:0000313" key="2">
    <source>
        <dbReference type="Proteomes" id="UP001273136"/>
    </source>
</evidence>
<comment type="caution">
    <text evidence="1">The sequence shown here is derived from an EMBL/GenBank/DDBJ whole genome shotgun (WGS) entry which is preliminary data.</text>
</comment>
<proteinExistence type="predicted"/>
<keyword evidence="2" id="KW-1185">Reference proteome</keyword>
<gene>
    <name evidence="1" type="ORF">McpAg1_10590</name>
</gene>
<protein>
    <submittedName>
        <fullName evidence="1">Uncharacterized protein</fullName>
    </submittedName>
</protein>
<accession>A0AAE4MDQ4</accession>
<dbReference type="Proteomes" id="UP001273136">
    <property type="component" value="Unassembled WGS sequence"/>
</dbReference>
<name>A0AAE4MDQ4_9EURY</name>
<organism evidence="1 2">
    <name type="scientific">Methanorbis furvi</name>
    <dbReference type="NCBI Taxonomy" id="3028299"/>
    <lineage>
        <taxon>Archaea</taxon>
        <taxon>Methanobacteriati</taxon>
        <taxon>Methanobacteriota</taxon>
        <taxon>Stenosarchaea group</taxon>
        <taxon>Methanomicrobia</taxon>
        <taxon>Methanomicrobiales</taxon>
        <taxon>Methanocorpusculaceae</taxon>
        <taxon>Methanorbis</taxon>
    </lineage>
</organism>
<dbReference type="AlphaFoldDB" id="A0AAE4MDQ4"/>
<evidence type="ECO:0000313" key="1">
    <source>
        <dbReference type="EMBL" id="MDV0441848.1"/>
    </source>
</evidence>
<sequence>MRVDGNRRNGQQLCRSLEREVSNLFLIVEKYIDTTSSPTAEILSGLEPEKNLAPVRMSR</sequence>